<feature type="region of interest" description="Disordered" evidence="2">
    <location>
        <begin position="1"/>
        <end position="29"/>
    </location>
</feature>
<dbReference type="GeneID" id="66070057"/>
<sequence>MNGLLSSNRADSSTNKSKSPQRLGTDPTGKAIERVRKRIIICCDGTWQDGISENRHKYTNALRLARTIEQEDIRTTPPTPQVVYYQSGIGSEKNFYSEFIEGTTGDTLADKVEEAYAFIAHNYFPGDEIFLFGFSRGAYTARMVALLIGKIGVLDRKNMDDFGTIFLSYQILGNAEDEEAKAKAKADLERLEDKISSGVRRAFKDDRPFSIKCVGVFDTVGSLGLPEELTLHPGPVKTLFGFPDRILGEHVERAYQALALNEPRKDFNCSRFEQTSKGRCKHQVLKQCWFTGSHADIGGGYYNHDLADLTLAWMVAHVSDILSTDLSYLACLSHPVAPWGAQEPHDPLTGIFSLSLTTERTLPTSSNNVTHESIHPSVLQQQKLNPAIQSLIEKHPELVCSLLPLEEELRAEWPYKPEEADIKDDKNDSKANGMVASLMKTLVTTMMAEM</sequence>
<dbReference type="OrthoDB" id="3057168at2759"/>
<reference evidence="4" key="1">
    <citation type="journal article" date="2021" name="Genome Biol. Evol.">
        <title>The assembled and annotated genome of the fairy-ring fungus Marasmius oreades.</title>
        <authorList>
            <person name="Hiltunen M."/>
            <person name="Ament-Velasquez S.L."/>
            <person name="Johannesson H."/>
        </authorList>
    </citation>
    <scope>NUCLEOTIDE SEQUENCE</scope>
    <source>
        <strain evidence="4">03SP1</strain>
    </source>
</reference>
<comment type="caution">
    <text evidence="4">The sequence shown here is derived from an EMBL/GenBank/DDBJ whole genome shotgun (WGS) entry which is preliminary data.</text>
</comment>
<accession>A0A9P7V2L8</accession>
<dbReference type="RefSeq" id="XP_043015578.1">
    <property type="nucleotide sequence ID" value="XM_043146873.1"/>
</dbReference>
<evidence type="ECO:0000256" key="2">
    <source>
        <dbReference type="SAM" id="MobiDB-lite"/>
    </source>
</evidence>
<evidence type="ECO:0000256" key="1">
    <source>
        <dbReference type="SAM" id="Coils"/>
    </source>
</evidence>
<dbReference type="Pfam" id="PF09994">
    <property type="entry name" value="T6SS_Tle1-like_cat"/>
    <property type="match status" value="1"/>
</dbReference>
<dbReference type="InterPro" id="IPR018712">
    <property type="entry name" value="Tle1-like_cat"/>
</dbReference>
<dbReference type="SUPFAM" id="SSF53474">
    <property type="entry name" value="alpha/beta-Hydrolases"/>
    <property type="match status" value="1"/>
</dbReference>
<proteinExistence type="predicted"/>
<dbReference type="EMBL" id="CM032181">
    <property type="protein sequence ID" value="KAG7099108.1"/>
    <property type="molecule type" value="Genomic_DNA"/>
</dbReference>
<evidence type="ECO:0000313" key="5">
    <source>
        <dbReference type="Proteomes" id="UP001049176"/>
    </source>
</evidence>
<dbReference type="PANTHER" id="PTHR33840">
    <property type="match status" value="1"/>
</dbReference>
<feature type="domain" description="T6SS Phospholipase effector Tle1-like catalytic" evidence="3">
    <location>
        <begin position="37"/>
        <end position="316"/>
    </location>
</feature>
<keyword evidence="5" id="KW-1185">Reference proteome</keyword>
<dbReference type="PANTHER" id="PTHR33840:SF1">
    <property type="entry name" value="TLE1 PHOSPHOLIPASE DOMAIN-CONTAINING PROTEIN"/>
    <property type="match status" value="1"/>
</dbReference>
<dbReference type="InterPro" id="IPR029058">
    <property type="entry name" value="AB_hydrolase_fold"/>
</dbReference>
<dbReference type="Proteomes" id="UP001049176">
    <property type="component" value="Chromosome 1"/>
</dbReference>
<feature type="compositionally biased region" description="Polar residues" evidence="2">
    <location>
        <begin position="1"/>
        <end position="22"/>
    </location>
</feature>
<evidence type="ECO:0000259" key="3">
    <source>
        <dbReference type="Pfam" id="PF09994"/>
    </source>
</evidence>
<dbReference type="AlphaFoldDB" id="A0A9P7V2L8"/>
<dbReference type="KEGG" id="more:E1B28_000981"/>
<feature type="coiled-coil region" evidence="1">
    <location>
        <begin position="174"/>
        <end position="201"/>
    </location>
</feature>
<protein>
    <recommendedName>
        <fullName evidence="3">T6SS Phospholipase effector Tle1-like catalytic domain-containing protein</fullName>
    </recommendedName>
</protein>
<gene>
    <name evidence="4" type="ORF">E1B28_000981</name>
</gene>
<evidence type="ECO:0000313" key="4">
    <source>
        <dbReference type="EMBL" id="KAG7099108.1"/>
    </source>
</evidence>
<keyword evidence="1" id="KW-0175">Coiled coil</keyword>
<name>A0A9P7V2L8_9AGAR</name>
<organism evidence="4 5">
    <name type="scientific">Marasmius oreades</name>
    <name type="common">fairy-ring Marasmius</name>
    <dbReference type="NCBI Taxonomy" id="181124"/>
    <lineage>
        <taxon>Eukaryota</taxon>
        <taxon>Fungi</taxon>
        <taxon>Dikarya</taxon>
        <taxon>Basidiomycota</taxon>
        <taxon>Agaricomycotina</taxon>
        <taxon>Agaricomycetes</taxon>
        <taxon>Agaricomycetidae</taxon>
        <taxon>Agaricales</taxon>
        <taxon>Marasmiineae</taxon>
        <taxon>Marasmiaceae</taxon>
        <taxon>Marasmius</taxon>
    </lineage>
</organism>